<gene>
    <name evidence="9" type="ORF">MTR67_013342</name>
</gene>
<evidence type="ECO:0000256" key="3">
    <source>
        <dbReference type="ARBA" id="ARBA00022722"/>
    </source>
</evidence>
<evidence type="ECO:0000256" key="6">
    <source>
        <dbReference type="ARBA" id="ARBA00022918"/>
    </source>
</evidence>
<dbReference type="GO" id="GO:0016787">
    <property type="term" value="F:hydrolase activity"/>
    <property type="evidence" value="ECO:0007669"/>
    <property type="project" value="UniProtKB-KW"/>
</dbReference>
<evidence type="ECO:0000259" key="8">
    <source>
        <dbReference type="Pfam" id="PF24626"/>
    </source>
</evidence>
<dbReference type="EMBL" id="CP133614">
    <property type="protein sequence ID" value="WMV19957.1"/>
    <property type="molecule type" value="Genomic_DNA"/>
</dbReference>
<protein>
    <recommendedName>
        <fullName evidence="11">Reverse transcriptase RNase H-like domain-containing protein</fullName>
    </recommendedName>
</protein>
<reference evidence="9" key="1">
    <citation type="submission" date="2023-08" db="EMBL/GenBank/DDBJ databases">
        <title>A de novo genome assembly of Solanum verrucosum Schlechtendal, a Mexican diploid species geographically isolated from the other diploid A-genome species in potato relatives.</title>
        <authorList>
            <person name="Hosaka K."/>
        </authorList>
    </citation>
    <scope>NUCLEOTIDE SEQUENCE</scope>
    <source>
        <tissue evidence="9">Young leaves</tissue>
    </source>
</reference>
<feature type="non-terminal residue" evidence="9">
    <location>
        <position position="1"/>
    </location>
</feature>
<dbReference type="InterPro" id="IPR056924">
    <property type="entry name" value="SH3_Tf2-1"/>
</dbReference>
<keyword evidence="4" id="KW-0255">Endonuclease</keyword>
<dbReference type="Gene3D" id="3.10.10.10">
    <property type="entry name" value="HIV Type 1 Reverse Transcriptase, subunit A, domain 1"/>
    <property type="match status" value="1"/>
</dbReference>
<accession>A0AAF0TGT3</accession>
<evidence type="ECO:0000256" key="5">
    <source>
        <dbReference type="ARBA" id="ARBA00022801"/>
    </source>
</evidence>
<dbReference type="SUPFAM" id="SSF56672">
    <property type="entry name" value="DNA/RNA polymerases"/>
    <property type="match status" value="1"/>
</dbReference>
<dbReference type="AlphaFoldDB" id="A0AAF0TGT3"/>
<keyword evidence="5" id="KW-0378">Hydrolase</keyword>
<organism evidence="9 10">
    <name type="scientific">Solanum verrucosum</name>
    <dbReference type="NCBI Taxonomy" id="315347"/>
    <lineage>
        <taxon>Eukaryota</taxon>
        <taxon>Viridiplantae</taxon>
        <taxon>Streptophyta</taxon>
        <taxon>Embryophyta</taxon>
        <taxon>Tracheophyta</taxon>
        <taxon>Spermatophyta</taxon>
        <taxon>Magnoliopsida</taxon>
        <taxon>eudicotyledons</taxon>
        <taxon>Gunneridae</taxon>
        <taxon>Pentapetalae</taxon>
        <taxon>asterids</taxon>
        <taxon>lamiids</taxon>
        <taxon>Solanales</taxon>
        <taxon>Solanaceae</taxon>
        <taxon>Solanoideae</taxon>
        <taxon>Solaneae</taxon>
        <taxon>Solanum</taxon>
    </lineage>
</organism>
<feature type="domain" description="Reverse transcriptase RNase H-like" evidence="7">
    <location>
        <begin position="140"/>
        <end position="236"/>
    </location>
</feature>
<evidence type="ECO:0008006" key="11">
    <source>
        <dbReference type="Google" id="ProtNLM"/>
    </source>
</evidence>
<evidence type="ECO:0000256" key="2">
    <source>
        <dbReference type="ARBA" id="ARBA00022695"/>
    </source>
</evidence>
<evidence type="ECO:0000256" key="4">
    <source>
        <dbReference type="ARBA" id="ARBA00022759"/>
    </source>
</evidence>
<dbReference type="PANTHER" id="PTHR37984:SF5">
    <property type="entry name" value="PROTEIN NYNRIN-LIKE"/>
    <property type="match status" value="1"/>
</dbReference>
<keyword evidence="3" id="KW-0540">Nuclease</keyword>
<dbReference type="InterPro" id="IPR050951">
    <property type="entry name" value="Retrovirus_Pol_polyprotein"/>
</dbReference>
<evidence type="ECO:0000313" key="9">
    <source>
        <dbReference type="EMBL" id="WMV19957.1"/>
    </source>
</evidence>
<keyword evidence="2" id="KW-0548">Nucleotidyltransferase</keyword>
<dbReference type="GO" id="GO:0003964">
    <property type="term" value="F:RNA-directed DNA polymerase activity"/>
    <property type="evidence" value="ECO:0007669"/>
    <property type="project" value="UniProtKB-KW"/>
</dbReference>
<keyword evidence="10" id="KW-1185">Reference proteome</keyword>
<evidence type="ECO:0000313" key="10">
    <source>
        <dbReference type="Proteomes" id="UP001234989"/>
    </source>
</evidence>
<dbReference type="CDD" id="cd09274">
    <property type="entry name" value="RNase_HI_RT_Ty3"/>
    <property type="match status" value="1"/>
</dbReference>
<proteinExistence type="predicted"/>
<feature type="domain" description="Tf2-1-like SH3-like" evidence="8">
    <location>
        <begin position="319"/>
        <end position="377"/>
    </location>
</feature>
<dbReference type="InterPro" id="IPR041373">
    <property type="entry name" value="RT_RNaseH"/>
</dbReference>
<keyword evidence="6" id="KW-0695">RNA-directed DNA polymerase</keyword>
<name>A0AAF0TGT3_SOLVR</name>
<dbReference type="Pfam" id="PF24626">
    <property type="entry name" value="SH3_Tf2-1"/>
    <property type="match status" value="1"/>
</dbReference>
<keyword evidence="1" id="KW-0808">Transferase</keyword>
<evidence type="ECO:0000259" key="7">
    <source>
        <dbReference type="Pfam" id="PF17917"/>
    </source>
</evidence>
<evidence type="ECO:0000256" key="1">
    <source>
        <dbReference type="ARBA" id="ARBA00022679"/>
    </source>
</evidence>
<sequence length="382" mass="44184">IRGREKLDWEGVYKPKPAKVISLIRARKLVGQGILAYLAHIRDVEVESPSIESIPVVSEFKELIPTNLHGMLPDRDIYFYIDLELDTCPISIPHIRMAPIELRELKAQIQELLDKSFIYPSASPWGAPILFVKKKYEGTQGFVVYCDASRVGLGCVLMQNGKVIVYSSRQLKVHEKNYPTHDLELAAVVFTLKIWRHYVYGVHVDVFTDHKSLQYVFTQKELNLRQRRWLELLKDYDMNILYHLGKAIVVVDALSSWHASYYDVDAVFFIRMLWGLSQHPSQYYRDKVISIQPKLLVVQNRQKKYADRKVRDMTFQTSEQVLLKVSPMKGVMQFGKKGKLSHRYVGPFEIFDCVGPVAYRLDLPPSLSGVHLVFYVHVKEVS</sequence>
<dbReference type="PANTHER" id="PTHR37984">
    <property type="entry name" value="PROTEIN CBG26694"/>
    <property type="match status" value="1"/>
</dbReference>
<dbReference type="Pfam" id="PF17917">
    <property type="entry name" value="RT_RNaseH"/>
    <property type="match status" value="1"/>
</dbReference>
<dbReference type="GO" id="GO:0004519">
    <property type="term" value="F:endonuclease activity"/>
    <property type="evidence" value="ECO:0007669"/>
    <property type="project" value="UniProtKB-KW"/>
</dbReference>
<dbReference type="Proteomes" id="UP001234989">
    <property type="component" value="Chromosome 3"/>
</dbReference>
<dbReference type="FunFam" id="3.10.20.370:FF:000001">
    <property type="entry name" value="Retrovirus-related Pol polyprotein from transposon 17.6-like protein"/>
    <property type="match status" value="1"/>
</dbReference>
<dbReference type="InterPro" id="IPR043502">
    <property type="entry name" value="DNA/RNA_pol_sf"/>
</dbReference>